<dbReference type="Proteomes" id="UP000606499">
    <property type="component" value="Unassembled WGS sequence"/>
</dbReference>
<dbReference type="PANTHER" id="PTHR34979:SF1">
    <property type="entry name" value="INNER MEMBRANE PROTEIN YGAZ"/>
    <property type="match status" value="1"/>
</dbReference>
<sequence length="117" mass="13079">MRERNIVLNALKCVFPYTIPIFAGFWFWGLAYGIYMNVSGFSFVYPMVMSLLVFAGSVELVVVYCLRDVSVFGGNHGLPELIAAAVVVGLHLWKKQMLLSLTGGTVCYMLLVQMVFK</sequence>
<dbReference type="RefSeq" id="WP_082396847.1">
    <property type="nucleotide sequence ID" value="NZ_JACOPL010000006.1"/>
</dbReference>
<dbReference type="Pfam" id="PF03591">
    <property type="entry name" value="AzlC"/>
    <property type="match status" value="1"/>
</dbReference>
<keyword evidence="7 8" id="KW-0472">Membrane</keyword>
<feature type="transmembrane region" description="Helical" evidence="8">
    <location>
        <begin position="7"/>
        <end position="31"/>
    </location>
</feature>
<evidence type="ECO:0000256" key="3">
    <source>
        <dbReference type="ARBA" id="ARBA00022448"/>
    </source>
</evidence>
<keyword evidence="4" id="KW-1003">Cell membrane</keyword>
<gene>
    <name evidence="9" type="ORF">H8S45_07590</name>
</gene>
<proteinExistence type="inferred from homology"/>
<name>A0A923LWD2_9FIRM</name>
<evidence type="ECO:0000256" key="4">
    <source>
        <dbReference type="ARBA" id="ARBA00022475"/>
    </source>
</evidence>
<feature type="transmembrane region" description="Helical" evidence="8">
    <location>
        <begin position="43"/>
        <end position="65"/>
    </location>
</feature>
<evidence type="ECO:0000313" key="10">
    <source>
        <dbReference type="Proteomes" id="UP000606499"/>
    </source>
</evidence>
<dbReference type="GO" id="GO:1903785">
    <property type="term" value="P:L-valine transmembrane transport"/>
    <property type="evidence" value="ECO:0007669"/>
    <property type="project" value="TreeGrafter"/>
</dbReference>
<dbReference type="EMBL" id="JACOPL010000006">
    <property type="protein sequence ID" value="MBC5725320.1"/>
    <property type="molecule type" value="Genomic_DNA"/>
</dbReference>
<feature type="transmembrane region" description="Helical" evidence="8">
    <location>
        <begin position="99"/>
        <end position="116"/>
    </location>
</feature>
<keyword evidence="5 8" id="KW-0812">Transmembrane</keyword>
<dbReference type="GO" id="GO:0005886">
    <property type="term" value="C:plasma membrane"/>
    <property type="evidence" value="ECO:0007669"/>
    <property type="project" value="UniProtKB-SubCell"/>
</dbReference>
<protein>
    <submittedName>
        <fullName evidence="9">AzlC family ABC transporter permease</fullName>
    </submittedName>
</protein>
<keyword evidence="3" id="KW-0813">Transport</keyword>
<comment type="subcellular location">
    <subcellularLocation>
        <location evidence="1">Cell membrane</location>
        <topology evidence="1">Multi-pass membrane protein</topology>
    </subcellularLocation>
</comment>
<evidence type="ECO:0000256" key="7">
    <source>
        <dbReference type="ARBA" id="ARBA00023136"/>
    </source>
</evidence>
<comment type="similarity">
    <text evidence="2">Belongs to the AzlC family.</text>
</comment>
<reference evidence="9" key="1">
    <citation type="submission" date="2020-08" db="EMBL/GenBank/DDBJ databases">
        <title>Genome public.</title>
        <authorList>
            <person name="Liu C."/>
            <person name="Sun Q."/>
        </authorList>
    </citation>
    <scope>NUCLEOTIDE SEQUENCE</scope>
    <source>
        <strain evidence="9">NSJ-28</strain>
    </source>
</reference>
<keyword evidence="10" id="KW-1185">Reference proteome</keyword>
<evidence type="ECO:0000256" key="8">
    <source>
        <dbReference type="SAM" id="Phobius"/>
    </source>
</evidence>
<evidence type="ECO:0000256" key="2">
    <source>
        <dbReference type="ARBA" id="ARBA00010735"/>
    </source>
</evidence>
<dbReference type="PANTHER" id="PTHR34979">
    <property type="entry name" value="INNER MEMBRANE PROTEIN YGAZ"/>
    <property type="match status" value="1"/>
</dbReference>
<evidence type="ECO:0000256" key="1">
    <source>
        <dbReference type="ARBA" id="ARBA00004651"/>
    </source>
</evidence>
<evidence type="ECO:0000256" key="6">
    <source>
        <dbReference type="ARBA" id="ARBA00022989"/>
    </source>
</evidence>
<comment type="caution">
    <text evidence="9">The sequence shown here is derived from an EMBL/GenBank/DDBJ whole genome shotgun (WGS) entry which is preliminary data.</text>
</comment>
<dbReference type="InterPro" id="IPR011606">
    <property type="entry name" value="Brnchd-chn_aa_trnsp_permease"/>
</dbReference>
<evidence type="ECO:0000313" key="9">
    <source>
        <dbReference type="EMBL" id="MBC5725320.1"/>
    </source>
</evidence>
<accession>A0A923LWD2</accession>
<evidence type="ECO:0000256" key="5">
    <source>
        <dbReference type="ARBA" id="ARBA00022692"/>
    </source>
</evidence>
<keyword evidence="6 8" id="KW-1133">Transmembrane helix</keyword>
<dbReference type="AlphaFoldDB" id="A0A923LWD2"/>
<feature type="transmembrane region" description="Helical" evidence="8">
    <location>
        <begin position="77"/>
        <end position="93"/>
    </location>
</feature>
<organism evidence="9 10">
    <name type="scientific">Agathobaculum faecis</name>
    <dbReference type="NCBI Taxonomy" id="2763013"/>
    <lineage>
        <taxon>Bacteria</taxon>
        <taxon>Bacillati</taxon>
        <taxon>Bacillota</taxon>
        <taxon>Clostridia</taxon>
        <taxon>Eubacteriales</taxon>
        <taxon>Butyricicoccaceae</taxon>
        <taxon>Agathobaculum</taxon>
    </lineage>
</organism>